<dbReference type="InterPro" id="IPR000756">
    <property type="entry name" value="Diacylglycerol_kin_accessory"/>
</dbReference>
<keyword evidence="1" id="KW-0808">Transferase</keyword>
<dbReference type="EMBL" id="CP092869">
    <property type="protein sequence ID" value="UYV70188.1"/>
    <property type="molecule type" value="Genomic_DNA"/>
</dbReference>
<keyword evidence="3" id="KW-0418">Kinase</keyword>
<keyword evidence="2" id="KW-0547">Nucleotide-binding</keyword>
<name>A0ABY6KMY3_9ARAC</name>
<proteinExistence type="predicted"/>
<evidence type="ECO:0000259" key="5">
    <source>
        <dbReference type="SMART" id="SM00045"/>
    </source>
</evidence>
<dbReference type="PANTHER" id="PTHR11255:SF109">
    <property type="entry name" value="DIACYLGLYCEROL KINASE ETA"/>
    <property type="match status" value="1"/>
</dbReference>
<evidence type="ECO:0000256" key="2">
    <source>
        <dbReference type="ARBA" id="ARBA00022741"/>
    </source>
</evidence>
<evidence type="ECO:0000313" key="6">
    <source>
        <dbReference type="EMBL" id="UYV70188.1"/>
    </source>
</evidence>
<accession>A0ABY6KMY3</accession>
<dbReference type="InterPro" id="IPR016064">
    <property type="entry name" value="NAD/diacylglycerol_kinase_sf"/>
</dbReference>
<dbReference type="SMART" id="SM00045">
    <property type="entry name" value="DAGKa"/>
    <property type="match status" value="1"/>
</dbReference>
<evidence type="ECO:0000313" key="7">
    <source>
        <dbReference type="Proteomes" id="UP001235939"/>
    </source>
</evidence>
<dbReference type="Proteomes" id="UP001235939">
    <property type="component" value="Chromosome 07"/>
</dbReference>
<dbReference type="Gene3D" id="2.60.200.40">
    <property type="match status" value="1"/>
</dbReference>
<protein>
    <submittedName>
        <fullName evidence="6">DGKD</fullName>
    </submittedName>
</protein>
<sequence>MNILGREKPSSPEHLPIINPLTALPLWPNLSRDSFIGKMLLANADTLCAAASPLMGVEEISLGERPPVALLDSGVTDYRPPVALLDSGVTDYRPPVALLDSGVTDYRPPVALLDSGLVWYRAGFQEKCVMNNYFGIGLDAKITLDFHNKREEHPEKCRSRTKNLMWYGVLGGKELLQKSFKNLEQRVLLHCDGYRIPLPSLQGIVVLNIPSYGGGSNFWGLTKENDIFFPPNFDDKILEVVAVFGTAQMAASRVMNLQYHRIAQVDLIVGWLLKHDSNWKLIQWCGQCRRVSITILGEEGMPVQVDGEAWVQPPGYISILHKNKTQVLCRNRVSGSVTLSLPPPSTSLLQQLESSLRALHERRSGPLAPLSEEESGQLDGFLESASRLLDWLDFFYSLYFFQG</sequence>
<feature type="domain" description="Diacylglycerol kinase accessory" evidence="5">
    <location>
        <begin position="129"/>
        <end position="309"/>
    </location>
</feature>
<evidence type="ECO:0000256" key="1">
    <source>
        <dbReference type="ARBA" id="ARBA00022679"/>
    </source>
</evidence>
<dbReference type="InterPro" id="IPR037607">
    <property type="entry name" value="DGK"/>
</dbReference>
<keyword evidence="4" id="KW-0067">ATP-binding</keyword>
<dbReference type="SUPFAM" id="SSF111331">
    <property type="entry name" value="NAD kinase/diacylglycerol kinase-like"/>
    <property type="match status" value="1"/>
</dbReference>
<reference evidence="6 7" key="1">
    <citation type="submission" date="2022-01" db="EMBL/GenBank/DDBJ databases">
        <title>A chromosomal length assembly of Cordylochernes scorpioides.</title>
        <authorList>
            <person name="Zeh D."/>
            <person name="Zeh J."/>
        </authorList>
    </citation>
    <scope>NUCLEOTIDE SEQUENCE [LARGE SCALE GENOMIC DNA]</scope>
    <source>
        <strain evidence="6">IN4F17</strain>
        <tissue evidence="6">Whole Body</tissue>
    </source>
</reference>
<gene>
    <name evidence="6" type="ORF">LAZ67_7002116</name>
</gene>
<evidence type="ECO:0000256" key="3">
    <source>
        <dbReference type="ARBA" id="ARBA00022777"/>
    </source>
</evidence>
<evidence type="ECO:0000256" key="4">
    <source>
        <dbReference type="ARBA" id="ARBA00022840"/>
    </source>
</evidence>
<dbReference type="PANTHER" id="PTHR11255">
    <property type="entry name" value="DIACYLGLYCEROL KINASE"/>
    <property type="match status" value="1"/>
</dbReference>
<organism evidence="6 7">
    <name type="scientific">Cordylochernes scorpioides</name>
    <dbReference type="NCBI Taxonomy" id="51811"/>
    <lineage>
        <taxon>Eukaryota</taxon>
        <taxon>Metazoa</taxon>
        <taxon>Ecdysozoa</taxon>
        <taxon>Arthropoda</taxon>
        <taxon>Chelicerata</taxon>
        <taxon>Arachnida</taxon>
        <taxon>Pseudoscorpiones</taxon>
        <taxon>Cheliferoidea</taxon>
        <taxon>Chernetidae</taxon>
        <taxon>Cordylochernes</taxon>
    </lineage>
</organism>
<dbReference type="Pfam" id="PF00609">
    <property type="entry name" value="DAGK_acc"/>
    <property type="match status" value="1"/>
</dbReference>
<keyword evidence="7" id="KW-1185">Reference proteome</keyword>